<protein>
    <submittedName>
        <fullName evidence="2">ARAD1C27720p</fullName>
    </submittedName>
</protein>
<dbReference type="AlphaFoldDB" id="A0A060T7E7"/>
<sequence>MVGRRQSTGNHRKAEALIADAWAVLESQSIGKDILSGELIPASKETRSVDVFGFYNDSDAARTSVESKYKKGRYGTEISTLYGDIRFATAMLLLSEHIGSERYVTVDNVFRSWAELVWREVARLGLADGLPEVKQESMTDEDPFETEVLTGFDAISGDLKVPSSEAYWLMTQHGPLFSTPMRRSNLDPREPETHGPIATTSLVPFEQTQQTLPLGYVSPALARIPHPSLPPTEMLMYFQHPVVQSMSGARWLKFDDNESYTPTVDGTGAVITSDEVGSVWYEKLGTKQLATEEDVRQSALESIRGEAFEEEEEEEEEEEGEQGAQNGESEDVEMGDSTKETTDNKKEDDQSQDKSDDKETANPDLAKLSELGLSDSDPVDFVKVLEWTPASFVDDDEFEAAESSTEQELISKMLLQLQTLQRIRLSHNNGTTELIPSSEEKRLALKIQNALARIADDHGPKSIGLPVSSDIPVQQVSYPGVLPAPDVKYNQSRLPGLSSNRGSARKSGTVRR</sequence>
<feature type="compositionally biased region" description="Acidic residues" evidence="1">
    <location>
        <begin position="308"/>
        <end position="321"/>
    </location>
</feature>
<feature type="compositionally biased region" description="Polar residues" evidence="1">
    <location>
        <begin position="489"/>
        <end position="502"/>
    </location>
</feature>
<gene>
    <name evidence="2" type="ORF">GNLVRS02_ARAD1C27720g</name>
</gene>
<accession>A0A060T7E7</accession>
<organism evidence="2">
    <name type="scientific">Blastobotrys adeninivorans</name>
    <name type="common">Yeast</name>
    <name type="synonym">Arxula adeninivorans</name>
    <dbReference type="NCBI Taxonomy" id="409370"/>
    <lineage>
        <taxon>Eukaryota</taxon>
        <taxon>Fungi</taxon>
        <taxon>Dikarya</taxon>
        <taxon>Ascomycota</taxon>
        <taxon>Saccharomycotina</taxon>
        <taxon>Dipodascomycetes</taxon>
        <taxon>Dipodascales</taxon>
        <taxon>Trichomonascaceae</taxon>
        <taxon>Blastobotrys</taxon>
    </lineage>
</organism>
<reference evidence="2" key="2">
    <citation type="submission" date="2014-06" db="EMBL/GenBank/DDBJ databases">
        <title>The complete genome of Blastobotrys (Arxula) adeninivorans LS3 - a yeast of biotechnological interest.</title>
        <authorList>
            <person name="Kunze G."/>
            <person name="Gaillardin C."/>
            <person name="Czernicka M."/>
            <person name="Durrens P."/>
            <person name="Martin T."/>
            <person name="Boer E."/>
            <person name="Gabaldon T."/>
            <person name="Cruz J."/>
            <person name="Talla E."/>
            <person name="Marck C."/>
            <person name="Goffeau A."/>
            <person name="Barbe V."/>
            <person name="Baret P."/>
            <person name="Baronian K."/>
            <person name="Beier S."/>
            <person name="Bleykasten C."/>
            <person name="Bode R."/>
            <person name="Casaregola S."/>
            <person name="Despons L."/>
            <person name="Fairhead C."/>
            <person name="Giersberg M."/>
            <person name="Gierski P."/>
            <person name="Hahnel U."/>
            <person name="Hartmann A."/>
            <person name="Jankowska D."/>
            <person name="Jubin C."/>
            <person name="Jung P."/>
            <person name="Lafontaine I."/>
            <person name="Leh-Louis V."/>
            <person name="Lemaire M."/>
            <person name="Marcet-Houben M."/>
            <person name="Mascher M."/>
            <person name="Morel G."/>
            <person name="Richard G.-F."/>
            <person name="Riechen J."/>
            <person name="Sacerdot C."/>
            <person name="Sarkar A."/>
            <person name="Savel G."/>
            <person name="Schacherer J."/>
            <person name="Sherman D."/>
            <person name="Straub M.-L."/>
            <person name="Stein N."/>
            <person name="Thierry A."/>
            <person name="Trautwein-Schult A."/>
            <person name="Westhof E."/>
            <person name="Worch S."/>
            <person name="Dujon B."/>
            <person name="Souciet J.-L."/>
            <person name="Wincker P."/>
            <person name="Scholz U."/>
            <person name="Neuveglise N."/>
        </authorList>
    </citation>
    <scope>NUCLEOTIDE SEQUENCE</scope>
    <source>
        <strain evidence="2">LS3</strain>
    </source>
</reference>
<reference evidence="2" key="1">
    <citation type="submission" date="2014-02" db="EMBL/GenBank/DDBJ databases">
        <authorList>
            <person name="Genoscope - CEA"/>
        </authorList>
    </citation>
    <scope>NUCLEOTIDE SEQUENCE</scope>
    <source>
        <strain evidence="2">LS3</strain>
    </source>
</reference>
<dbReference type="EMBL" id="HG937693">
    <property type="protein sequence ID" value="CDP35106.1"/>
    <property type="molecule type" value="Genomic_DNA"/>
</dbReference>
<feature type="compositionally biased region" description="Basic and acidic residues" evidence="1">
    <location>
        <begin position="336"/>
        <end position="361"/>
    </location>
</feature>
<feature type="region of interest" description="Disordered" evidence="1">
    <location>
        <begin position="305"/>
        <end position="363"/>
    </location>
</feature>
<evidence type="ECO:0000313" key="2">
    <source>
        <dbReference type="EMBL" id="CDP35106.1"/>
    </source>
</evidence>
<dbReference type="PhylomeDB" id="A0A060T7E7"/>
<feature type="region of interest" description="Disordered" evidence="1">
    <location>
        <begin position="488"/>
        <end position="512"/>
    </location>
</feature>
<proteinExistence type="predicted"/>
<evidence type="ECO:0000256" key="1">
    <source>
        <dbReference type="SAM" id="MobiDB-lite"/>
    </source>
</evidence>
<name>A0A060T7E7_BLAAD</name>